<organism evidence="2">
    <name type="scientific">uncultured Acetobacteraceae bacterium</name>
    <dbReference type="NCBI Taxonomy" id="169975"/>
    <lineage>
        <taxon>Bacteria</taxon>
        <taxon>Pseudomonadati</taxon>
        <taxon>Pseudomonadota</taxon>
        <taxon>Alphaproteobacteria</taxon>
        <taxon>Acetobacterales</taxon>
        <taxon>Acetobacteraceae</taxon>
        <taxon>environmental samples</taxon>
    </lineage>
</organism>
<keyword evidence="1" id="KW-0732">Signal</keyword>
<name>A0A6J4JKQ9_9PROT</name>
<dbReference type="PROSITE" id="PS51257">
    <property type="entry name" value="PROKAR_LIPOPROTEIN"/>
    <property type="match status" value="1"/>
</dbReference>
<dbReference type="EMBL" id="CADCTG010000288">
    <property type="protein sequence ID" value="CAA9281075.1"/>
    <property type="molecule type" value="Genomic_DNA"/>
</dbReference>
<gene>
    <name evidence="2" type="ORF">AVDCRST_MAG08-3762</name>
</gene>
<evidence type="ECO:0000256" key="1">
    <source>
        <dbReference type="SAM" id="SignalP"/>
    </source>
</evidence>
<evidence type="ECO:0000313" key="2">
    <source>
        <dbReference type="EMBL" id="CAA9281075.1"/>
    </source>
</evidence>
<reference evidence="2" key="1">
    <citation type="submission" date="2020-02" db="EMBL/GenBank/DDBJ databases">
        <authorList>
            <person name="Meier V. D."/>
        </authorList>
    </citation>
    <scope>NUCLEOTIDE SEQUENCE</scope>
    <source>
        <strain evidence="2">AVDCRST_MAG08</strain>
    </source>
</reference>
<accession>A0A6J4JKQ9</accession>
<feature type="signal peptide" evidence="1">
    <location>
        <begin position="1"/>
        <end position="21"/>
    </location>
</feature>
<sequence length="41" mass="3978">MALLLRLAPLTVLLLGAAACGLTPATGPPTYNRGIGGQSGA</sequence>
<protein>
    <submittedName>
        <fullName evidence="2">Uncharacterized protein</fullName>
    </submittedName>
</protein>
<dbReference type="AlphaFoldDB" id="A0A6J4JKQ9"/>
<proteinExistence type="predicted"/>
<feature type="chain" id="PRO_5026826582" evidence="1">
    <location>
        <begin position="22"/>
        <end position="41"/>
    </location>
</feature>